<proteinExistence type="predicted"/>
<dbReference type="Pfam" id="PF13637">
    <property type="entry name" value="Ank_4"/>
    <property type="match status" value="1"/>
</dbReference>
<dbReference type="InterPro" id="IPR036770">
    <property type="entry name" value="Ankyrin_rpt-contain_sf"/>
</dbReference>
<dbReference type="InterPro" id="IPR002110">
    <property type="entry name" value="Ankyrin_rpt"/>
</dbReference>
<dbReference type="PANTHER" id="PTHR46586:SF3">
    <property type="entry name" value="ANKYRIN REPEAT-CONTAINING PROTEIN"/>
    <property type="match status" value="1"/>
</dbReference>
<evidence type="ECO:0000256" key="1">
    <source>
        <dbReference type="SAM" id="MobiDB-lite"/>
    </source>
</evidence>
<evidence type="ECO:0000313" key="3">
    <source>
        <dbReference type="Proteomes" id="UP000001396"/>
    </source>
</evidence>
<evidence type="ECO:0000313" key="2">
    <source>
        <dbReference type="EMBL" id="EFA83676.1"/>
    </source>
</evidence>
<dbReference type="InterPro" id="IPR052050">
    <property type="entry name" value="SecEffector_AnkRepeat"/>
</dbReference>
<dbReference type="GeneID" id="31358265"/>
<protein>
    <recommendedName>
        <fullName evidence="4">Ankyrin repeat-containing protein</fullName>
    </recommendedName>
</protein>
<accession>D3B2X8</accession>
<dbReference type="EMBL" id="ADBJ01000010">
    <property type="protein sequence ID" value="EFA83676.1"/>
    <property type="molecule type" value="Genomic_DNA"/>
</dbReference>
<reference evidence="2 3" key="1">
    <citation type="journal article" date="2011" name="Genome Res.">
        <title>Phylogeny-wide analysis of social amoeba genomes highlights ancient origins for complex intercellular communication.</title>
        <authorList>
            <person name="Heidel A.J."/>
            <person name="Lawal H.M."/>
            <person name="Felder M."/>
            <person name="Schilde C."/>
            <person name="Helps N.R."/>
            <person name="Tunggal B."/>
            <person name="Rivero F."/>
            <person name="John U."/>
            <person name="Schleicher M."/>
            <person name="Eichinger L."/>
            <person name="Platzer M."/>
            <person name="Noegel A.A."/>
            <person name="Schaap P."/>
            <person name="Gloeckner G."/>
        </authorList>
    </citation>
    <scope>NUCLEOTIDE SEQUENCE [LARGE SCALE GENOMIC DNA]</scope>
    <source>
        <strain evidence="3">ATCC 26659 / Pp 5 / PN500</strain>
    </source>
</reference>
<dbReference type="SUPFAM" id="SSF140860">
    <property type="entry name" value="Pseudo ankyrin repeat-like"/>
    <property type="match status" value="1"/>
</dbReference>
<feature type="region of interest" description="Disordered" evidence="1">
    <location>
        <begin position="579"/>
        <end position="603"/>
    </location>
</feature>
<dbReference type="InParanoid" id="D3B2X8"/>
<dbReference type="RefSeq" id="XP_020435793.1">
    <property type="nucleotide sequence ID" value="XM_020573721.1"/>
</dbReference>
<dbReference type="STRING" id="670386.D3B2X8"/>
<dbReference type="PANTHER" id="PTHR46586">
    <property type="entry name" value="ANKYRIN REPEAT-CONTAINING PROTEIN"/>
    <property type="match status" value="1"/>
</dbReference>
<organism evidence="2 3">
    <name type="scientific">Heterostelium pallidum (strain ATCC 26659 / Pp 5 / PN500)</name>
    <name type="common">Cellular slime mold</name>
    <name type="synonym">Polysphondylium pallidum</name>
    <dbReference type="NCBI Taxonomy" id="670386"/>
    <lineage>
        <taxon>Eukaryota</taxon>
        <taxon>Amoebozoa</taxon>
        <taxon>Evosea</taxon>
        <taxon>Eumycetozoa</taxon>
        <taxon>Dictyostelia</taxon>
        <taxon>Acytosteliales</taxon>
        <taxon>Acytosteliaceae</taxon>
        <taxon>Heterostelium</taxon>
    </lineage>
</organism>
<gene>
    <name evidence="2" type="ORF">PPL_02742</name>
</gene>
<dbReference type="SUPFAM" id="SSF48403">
    <property type="entry name" value="Ankyrin repeat"/>
    <property type="match status" value="1"/>
</dbReference>
<dbReference type="Proteomes" id="UP000001396">
    <property type="component" value="Unassembled WGS sequence"/>
</dbReference>
<dbReference type="AlphaFoldDB" id="D3B2X8"/>
<evidence type="ECO:0008006" key="4">
    <source>
        <dbReference type="Google" id="ProtNLM"/>
    </source>
</evidence>
<dbReference type="Gene3D" id="1.25.40.20">
    <property type="entry name" value="Ankyrin repeat-containing domain"/>
    <property type="match status" value="2"/>
</dbReference>
<comment type="caution">
    <text evidence="2">The sequence shown here is derived from an EMBL/GenBank/DDBJ whole genome shotgun (WGS) entry which is preliminary data.</text>
</comment>
<name>D3B2X8_HETP5</name>
<sequence>MEKSLFSCVFRNVVLNQLIFEKVNEVTRTIDHNSQRIYYSWNEIITRPYVLAAHGYSKEFKACLDVMRFELQRSHLSLFFGVIKGGNVEMMQHLLDHYKVDQLLKEELQSTANRKPSEVQMTLNDVMEHATKKGRMDIVNCLFERFTTAEFTSMHWDYRKMLSVAPLSGDLEVVKFFSRKVDEDPTARPEINTFNNCFNNAARIGRIDLIQWLAENRSSELTKSDMMKYAISGSHLDTVVYLWTKHKLLQRPRNDAYMRLIRFGNEKALEIFKLLNDNDYQYPPSLVEMVARSGNVEVMKLIDNESKKSDTRVRFEKTHMDVAAEHNHFGMMRWLHENRSEGCTTKAFDECAKRGYIDALKWLYVNRTERCSRNIVNEVASNGHIEVLLWLDSEEPMMATTTTTTHVVEQPQSDQYFQFDNNILDTVVKAGHLDVVKFMHERNNGKNNRFHFSEETMDCAAEKEDFNMMRWLQENRTEGCTYMSLLQCIYHLRLDMVEWVYEKYPKSLNIDGISEQLDRHLEYLFERDDRDILKWLIEHIQLPPDELLKYQTKMAKEFPKSTKSNTYLVDHIQETILSKSTKRKHEENENDDSCKPLTKSIKE</sequence>
<keyword evidence="3" id="KW-1185">Reference proteome</keyword>